<evidence type="ECO:0000259" key="1">
    <source>
        <dbReference type="Pfam" id="PF06559"/>
    </source>
</evidence>
<accession>A0A382XVH1</accession>
<proteinExistence type="predicted"/>
<dbReference type="InterPro" id="IPR010550">
    <property type="entry name" value="DCD_N"/>
</dbReference>
<dbReference type="SUPFAM" id="SSF51283">
    <property type="entry name" value="dUTPase-like"/>
    <property type="match status" value="1"/>
</dbReference>
<sequence length="185" mass="21406">MTGSLTFDDYKILLSNNNLQGNSNIHNQIQPSSVDLTLSEECYEIKSSFLSPKKRLRDKLSNMIISKIDLSKKKIFKKNTTYIVRLNEKLSLNQDIRGLCNPKSSTGRLDIFCRAILDYSDEYEKIPLNYSGEIFLEITSQSFDIEFHAGDSLNQMRLVFLKNEYIDDETLIKLNENQTIVFDEN</sequence>
<dbReference type="PANTHER" id="PTHR42680:SF3">
    <property type="entry name" value="DCTP DEAMINASE"/>
    <property type="match status" value="1"/>
</dbReference>
<dbReference type="Gene3D" id="2.70.40.10">
    <property type="match status" value="1"/>
</dbReference>
<dbReference type="GO" id="GO:0008829">
    <property type="term" value="F:dCTP deaminase activity"/>
    <property type="evidence" value="ECO:0007669"/>
    <property type="project" value="InterPro"/>
</dbReference>
<dbReference type="AlphaFoldDB" id="A0A382XVH1"/>
<gene>
    <name evidence="2" type="ORF">METZ01_LOCUS427142</name>
</gene>
<feature type="domain" description="2'-deoxycytidine 5'-triphosphate deaminase N-terminal" evidence="1">
    <location>
        <begin position="5"/>
        <end position="158"/>
    </location>
</feature>
<dbReference type="EMBL" id="UINC01170309">
    <property type="protein sequence ID" value="SVD74288.1"/>
    <property type="molecule type" value="Genomic_DNA"/>
</dbReference>
<dbReference type="Pfam" id="PF06559">
    <property type="entry name" value="DCD_N"/>
    <property type="match status" value="1"/>
</dbReference>
<protein>
    <recommendedName>
        <fullName evidence="1">2'-deoxycytidine 5'-triphosphate deaminase N-terminal domain-containing protein</fullName>
    </recommendedName>
</protein>
<dbReference type="PANTHER" id="PTHR42680">
    <property type="entry name" value="DCTP DEAMINASE"/>
    <property type="match status" value="1"/>
</dbReference>
<reference evidence="2" key="1">
    <citation type="submission" date="2018-05" db="EMBL/GenBank/DDBJ databases">
        <authorList>
            <person name="Lanie J.A."/>
            <person name="Ng W.-L."/>
            <person name="Kazmierczak K.M."/>
            <person name="Andrzejewski T.M."/>
            <person name="Davidsen T.M."/>
            <person name="Wayne K.J."/>
            <person name="Tettelin H."/>
            <person name="Glass J.I."/>
            <person name="Rusch D."/>
            <person name="Podicherti R."/>
            <person name="Tsui H.-C.T."/>
            <person name="Winkler M.E."/>
        </authorList>
    </citation>
    <scope>NUCLEOTIDE SEQUENCE</scope>
</reference>
<dbReference type="InterPro" id="IPR036157">
    <property type="entry name" value="dUTPase-like_sf"/>
</dbReference>
<organism evidence="2">
    <name type="scientific">marine metagenome</name>
    <dbReference type="NCBI Taxonomy" id="408172"/>
    <lineage>
        <taxon>unclassified sequences</taxon>
        <taxon>metagenomes</taxon>
        <taxon>ecological metagenomes</taxon>
    </lineage>
</organism>
<name>A0A382XVH1_9ZZZZ</name>
<feature type="non-terminal residue" evidence="2">
    <location>
        <position position="185"/>
    </location>
</feature>
<dbReference type="GO" id="GO:0009394">
    <property type="term" value="P:2'-deoxyribonucleotide metabolic process"/>
    <property type="evidence" value="ECO:0007669"/>
    <property type="project" value="InterPro"/>
</dbReference>
<evidence type="ECO:0000313" key="2">
    <source>
        <dbReference type="EMBL" id="SVD74288.1"/>
    </source>
</evidence>